<evidence type="ECO:0000259" key="12">
    <source>
        <dbReference type="Pfam" id="PF02896"/>
    </source>
</evidence>
<evidence type="ECO:0000313" key="14">
    <source>
        <dbReference type="EMBL" id="RJF86797.1"/>
    </source>
</evidence>
<comment type="subcellular location">
    <subcellularLocation>
        <location evidence="7">Cytoplasm</location>
    </subcellularLocation>
</comment>
<name>A0A418W9U1_9PROT</name>
<keyword evidence="3 7" id="KW-0808">Transferase</keyword>
<dbReference type="AlphaFoldDB" id="A0A418W9U1"/>
<evidence type="ECO:0000256" key="7">
    <source>
        <dbReference type="PIRNR" id="PIRNR000732"/>
    </source>
</evidence>
<dbReference type="InterPro" id="IPR040442">
    <property type="entry name" value="Pyrv_kinase-like_dom_sf"/>
</dbReference>
<comment type="function">
    <text evidence="7">General (non sugar-specific) component of the phosphoenolpyruvate-dependent sugar phosphotransferase system (sugar PTS). This major carbohydrate active-transport system catalyzes the phosphorylation of incoming sugar substrates concomitantly with their translocation across the cell membrane. Enzyme I transfers the phosphoryl group from phosphoenolpyruvate (PEP) to the phosphoryl carrier protein (HPr).</text>
</comment>
<evidence type="ECO:0000259" key="11">
    <source>
        <dbReference type="Pfam" id="PF00391"/>
    </source>
</evidence>
<dbReference type="SUPFAM" id="SSF51621">
    <property type="entry name" value="Phosphoenolpyruvate/pyruvate domain"/>
    <property type="match status" value="1"/>
</dbReference>
<sequence length="534" mass="55350">MERAVSGLGAAAGVAVGTACPIHAIAAAEREAGSPDDERAAIANAIQAAAAELATLVAAQSGEAAEILGFQGAMLEDEALAEGAFAAIADGAAAHDAWTAALDVEIAGYLAADDPYFQARSSDLVDIRDRVLRHLFGLDEFKAEPGAVLVAEDLQPSQFLAMDWSHGGAIALGAGSPQSHVAMLARARAVPMVVGLGPAWEALSGLLAVDGDAGLVIVDPSPATLATTQRRVAARREAAGEAERRRLEPAITRDGVLVQVSINVAGLDDIAGLPVEACDGIGLTRTEFLAMSSIDDEERQFALYRALVRWAKGRPVTIRTLDAGGDKPIPGYTADNESNPFLGLRGIRLSLRHPDRFGVQLRALARAAAEGPVRIMLPMVTRQDEIDDAARLLDRAVGELRACGIAHARPQLGVMVEVPALAFAIAQIRADFLSIGSNDLTQYAAAAARDNPAVSSYADTLHPGILGLIGHVARYGSTGGRPVSLCGDAGADPRAIPALLRAGLRSLSVAPGLVAATKASIRAVDLSQEPEHGL</sequence>
<dbReference type="OrthoDB" id="9765468at2"/>
<keyword evidence="7" id="KW-0598">Phosphotransferase system</keyword>
<evidence type="ECO:0000313" key="15">
    <source>
        <dbReference type="Proteomes" id="UP000284605"/>
    </source>
</evidence>
<keyword evidence="6 7" id="KW-0460">Magnesium</keyword>
<evidence type="ECO:0000256" key="6">
    <source>
        <dbReference type="ARBA" id="ARBA00022842"/>
    </source>
</evidence>
<evidence type="ECO:0000256" key="2">
    <source>
        <dbReference type="ARBA" id="ARBA00007837"/>
    </source>
</evidence>
<dbReference type="Gene3D" id="3.50.30.10">
    <property type="entry name" value="Phosphohistidine domain"/>
    <property type="match status" value="1"/>
</dbReference>
<dbReference type="RefSeq" id="WP_119777442.1">
    <property type="nucleotide sequence ID" value="NZ_QYUK01000011.1"/>
</dbReference>
<gene>
    <name evidence="14" type="ORF">D3874_06995</name>
</gene>
<feature type="domain" description="PEP-utilising enzyme C-terminal" evidence="12">
    <location>
        <begin position="243"/>
        <end position="525"/>
    </location>
</feature>
<feature type="binding site" evidence="9">
    <location>
        <begin position="438"/>
        <end position="439"/>
    </location>
    <ligand>
        <name>phosphoenolpyruvate</name>
        <dbReference type="ChEBI" id="CHEBI:58702"/>
    </ligand>
</feature>
<dbReference type="InterPro" id="IPR036637">
    <property type="entry name" value="Phosphohistidine_dom_sf"/>
</dbReference>
<organism evidence="14 15">
    <name type="scientific">Oleomonas cavernae</name>
    <dbReference type="NCBI Taxonomy" id="2320859"/>
    <lineage>
        <taxon>Bacteria</taxon>
        <taxon>Pseudomonadati</taxon>
        <taxon>Pseudomonadota</taxon>
        <taxon>Alphaproteobacteria</taxon>
        <taxon>Acetobacterales</taxon>
        <taxon>Acetobacteraceae</taxon>
        <taxon>Oleomonas</taxon>
    </lineage>
</organism>
<accession>A0A418W9U1</accession>
<feature type="binding site" evidence="9">
    <location>
        <position position="285"/>
    </location>
    <ligand>
        <name>phosphoenolpyruvate</name>
        <dbReference type="ChEBI" id="CHEBI:58702"/>
    </ligand>
</feature>
<dbReference type="PANTHER" id="PTHR46244">
    <property type="entry name" value="PHOSPHOENOLPYRUVATE-PROTEIN PHOSPHOTRANSFERASE"/>
    <property type="match status" value="1"/>
</dbReference>
<dbReference type="PROSITE" id="PS51257">
    <property type="entry name" value="PROKAR_LIPOPROTEIN"/>
    <property type="match status" value="1"/>
</dbReference>
<dbReference type="Gene3D" id="1.10.274.10">
    <property type="entry name" value="PtsI, HPr-binding domain"/>
    <property type="match status" value="1"/>
</dbReference>
<dbReference type="GO" id="GO:0009401">
    <property type="term" value="P:phosphoenolpyruvate-dependent sugar phosphotransferase system"/>
    <property type="evidence" value="ECO:0007669"/>
    <property type="project" value="UniProtKB-KW"/>
</dbReference>
<dbReference type="EMBL" id="QYUK01000011">
    <property type="protein sequence ID" value="RJF86797.1"/>
    <property type="molecule type" value="Genomic_DNA"/>
</dbReference>
<dbReference type="GO" id="GO:0008965">
    <property type="term" value="F:phosphoenolpyruvate-protein phosphotransferase activity"/>
    <property type="evidence" value="ECO:0007669"/>
    <property type="project" value="UniProtKB-EC"/>
</dbReference>
<keyword evidence="4 7" id="KW-0479">Metal-binding</keyword>
<dbReference type="Pfam" id="PF00391">
    <property type="entry name" value="PEP-utilizers"/>
    <property type="match status" value="1"/>
</dbReference>
<feature type="binding site" evidence="10">
    <location>
        <position position="439"/>
    </location>
    <ligand>
        <name>Mg(2+)</name>
        <dbReference type="ChEBI" id="CHEBI:18420"/>
    </ligand>
</feature>
<keyword evidence="15" id="KW-1185">Reference proteome</keyword>
<feature type="binding site" evidence="9">
    <location>
        <position position="449"/>
    </location>
    <ligand>
        <name>phosphoenolpyruvate</name>
        <dbReference type="ChEBI" id="CHEBI:58702"/>
    </ligand>
</feature>
<dbReference type="GO" id="GO:0016301">
    <property type="term" value="F:kinase activity"/>
    <property type="evidence" value="ECO:0007669"/>
    <property type="project" value="UniProtKB-KW"/>
</dbReference>
<dbReference type="PRINTS" id="PR01736">
    <property type="entry name" value="PHPHTRNFRASE"/>
</dbReference>
<dbReference type="SUPFAM" id="SSF47831">
    <property type="entry name" value="Enzyme I of the PEP:sugar phosphotransferase system HPr-binding (sub)domain"/>
    <property type="match status" value="1"/>
</dbReference>
<evidence type="ECO:0000256" key="4">
    <source>
        <dbReference type="ARBA" id="ARBA00022723"/>
    </source>
</evidence>
<dbReference type="Proteomes" id="UP000284605">
    <property type="component" value="Unassembled WGS sequence"/>
</dbReference>
<dbReference type="InterPro" id="IPR008279">
    <property type="entry name" value="PEP-util_enz_mobile_dom"/>
</dbReference>
<feature type="active site" description="Tele-phosphohistidine intermediate" evidence="8">
    <location>
        <position position="180"/>
    </location>
</feature>
<feature type="domain" description="Phosphotransferase system enzyme I N-terminal" evidence="13">
    <location>
        <begin position="7"/>
        <end position="120"/>
    </location>
</feature>
<dbReference type="InterPro" id="IPR024692">
    <property type="entry name" value="PTS_EI"/>
</dbReference>
<evidence type="ECO:0000256" key="5">
    <source>
        <dbReference type="ARBA" id="ARBA00022777"/>
    </source>
</evidence>
<reference evidence="14 15" key="1">
    <citation type="submission" date="2018-09" db="EMBL/GenBank/DDBJ databases">
        <authorList>
            <person name="Zhu H."/>
        </authorList>
    </citation>
    <scope>NUCLEOTIDE SEQUENCE [LARGE SCALE GENOMIC DNA]</scope>
    <source>
        <strain evidence="14 15">K1W22B-8</strain>
    </source>
</reference>
<keyword evidence="7" id="KW-0762">Sugar transport</keyword>
<comment type="cofactor">
    <cofactor evidence="1 7 10">
        <name>Mg(2+)</name>
        <dbReference type="ChEBI" id="CHEBI:18420"/>
    </cofactor>
</comment>
<keyword evidence="7" id="KW-0813">Transport</keyword>
<proteinExistence type="inferred from homology"/>
<dbReference type="InterPro" id="IPR036618">
    <property type="entry name" value="PtsI_HPr-bd_sf"/>
</dbReference>
<dbReference type="InterPro" id="IPR015813">
    <property type="entry name" value="Pyrv/PenolPyrv_kinase-like_dom"/>
</dbReference>
<evidence type="ECO:0000256" key="9">
    <source>
        <dbReference type="PIRSR" id="PIRSR000732-2"/>
    </source>
</evidence>
<dbReference type="GO" id="GO:0005737">
    <property type="term" value="C:cytoplasm"/>
    <property type="evidence" value="ECO:0007669"/>
    <property type="project" value="UniProtKB-SubCell"/>
</dbReference>
<evidence type="ECO:0000256" key="8">
    <source>
        <dbReference type="PIRSR" id="PIRSR000732-1"/>
    </source>
</evidence>
<comment type="similarity">
    <text evidence="2 7">Belongs to the PEP-utilizing enzyme family.</text>
</comment>
<keyword evidence="5 7" id="KW-0418">Kinase</keyword>
<dbReference type="Pfam" id="PF02896">
    <property type="entry name" value="PEP-utilizers_C"/>
    <property type="match status" value="1"/>
</dbReference>
<dbReference type="PANTHER" id="PTHR46244:SF6">
    <property type="entry name" value="PHOSPHOENOLPYRUVATE-PROTEIN PHOSPHOTRANSFERASE"/>
    <property type="match status" value="1"/>
</dbReference>
<evidence type="ECO:0000256" key="3">
    <source>
        <dbReference type="ARBA" id="ARBA00022679"/>
    </source>
</evidence>
<dbReference type="SUPFAM" id="SSF52009">
    <property type="entry name" value="Phosphohistidine domain"/>
    <property type="match status" value="1"/>
</dbReference>
<dbReference type="InterPro" id="IPR008731">
    <property type="entry name" value="PTS_EIN"/>
</dbReference>
<comment type="catalytic activity">
    <reaction evidence="7">
        <text>L-histidyl-[protein] + phosphoenolpyruvate = N(pros)-phospho-L-histidyl-[protein] + pyruvate</text>
        <dbReference type="Rhea" id="RHEA:23880"/>
        <dbReference type="Rhea" id="RHEA-COMP:9745"/>
        <dbReference type="Rhea" id="RHEA-COMP:9746"/>
        <dbReference type="ChEBI" id="CHEBI:15361"/>
        <dbReference type="ChEBI" id="CHEBI:29979"/>
        <dbReference type="ChEBI" id="CHEBI:58702"/>
        <dbReference type="ChEBI" id="CHEBI:64837"/>
        <dbReference type="EC" id="2.7.3.9"/>
    </reaction>
</comment>
<feature type="binding site" evidence="9">
    <location>
        <position position="319"/>
    </location>
    <ligand>
        <name>phosphoenolpyruvate</name>
        <dbReference type="ChEBI" id="CHEBI:58702"/>
    </ligand>
</feature>
<dbReference type="PIRSF" id="PIRSF000732">
    <property type="entry name" value="PTS_enzyme_I"/>
    <property type="match status" value="1"/>
</dbReference>
<evidence type="ECO:0000259" key="13">
    <source>
        <dbReference type="Pfam" id="PF05524"/>
    </source>
</evidence>
<dbReference type="Pfam" id="PF05524">
    <property type="entry name" value="PEP-utilisers_N"/>
    <property type="match status" value="1"/>
</dbReference>
<dbReference type="GO" id="GO:0046872">
    <property type="term" value="F:metal ion binding"/>
    <property type="evidence" value="ECO:0007669"/>
    <property type="project" value="UniProtKB-KW"/>
</dbReference>
<evidence type="ECO:0000256" key="1">
    <source>
        <dbReference type="ARBA" id="ARBA00001946"/>
    </source>
</evidence>
<protein>
    <recommendedName>
        <fullName evidence="7">Phosphoenolpyruvate-protein phosphotransferase</fullName>
        <ecNumber evidence="7">2.7.3.9</ecNumber>
    </recommendedName>
    <alternativeName>
        <fullName evidence="7">Phosphotransferase system, enzyme I</fullName>
    </alternativeName>
</protein>
<feature type="active site" description="Proton donor" evidence="8">
    <location>
        <position position="486"/>
    </location>
</feature>
<dbReference type="InterPro" id="IPR050499">
    <property type="entry name" value="PEP-utilizing_PTS_enzyme"/>
</dbReference>
<dbReference type="InterPro" id="IPR000121">
    <property type="entry name" value="PEP_util_C"/>
</dbReference>
<comment type="caution">
    <text evidence="14">The sequence shown here is derived from an EMBL/GenBank/DDBJ whole genome shotgun (WGS) entry which is preliminary data.</text>
</comment>
<keyword evidence="14" id="KW-0670">Pyruvate</keyword>
<feature type="domain" description="PEP-utilising enzyme mobile" evidence="11">
    <location>
        <begin position="144"/>
        <end position="214"/>
    </location>
</feature>
<dbReference type="Gene3D" id="3.20.20.60">
    <property type="entry name" value="Phosphoenolpyruvate-binding domains"/>
    <property type="match status" value="1"/>
</dbReference>
<keyword evidence="7" id="KW-0963">Cytoplasm</keyword>
<evidence type="ECO:0000256" key="10">
    <source>
        <dbReference type="PIRSR" id="PIRSR000732-3"/>
    </source>
</evidence>
<dbReference type="EC" id="2.7.3.9" evidence="7"/>
<feature type="binding site" evidence="10">
    <location>
        <position position="417"/>
    </location>
    <ligand>
        <name>Mg(2+)</name>
        <dbReference type="ChEBI" id="CHEBI:18420"/>
    </ligand>
</feature>